<dbReference type="GO" id="GO:0043683">
    <property type="term" value="P:type IV pilus assembly"/>
    <property type="evidence" value="ECO:0007669"/>
    <property type="project" value="InterPro"/>
</dbReference>
<evidence type="ECO:0000313" key="2">
    <source>
        <dbReference type="EMBL" id="NHO64951.1"/>
    </source>
</evidence>
<dbReference type="PROSITE" id="PS00409">
    <property type="entry name" value="PROKAR_NTER_METHYL"/>
    <property type="match status" value="1"/>
</dbReference>
<dbReference type="Pfam" id="PF07963">
    <property type="entry name" value="N_methyl"/>
    <property type="match status" value="1"/>
</dbReference>
<dbReference type="Proteomes" id="UP000787472">
    <property type="component" value="Unassembled WGS sequence"/>
</dbReference>
<organism evidence="2 3">
    <name type="scientific">Pseudomaricurvus hydrocarbonicus</name>
    <dbReference type="NCBI Taxonomy" id="1470433"/>
    <lineage>
        <taxon>Bacteria</taxon>
        <taxon>Pseudomonadati</taxon>
        <taxon>Pseudomonadota</taxon>
        <taxon>Gammaproteobacteria</taxon>
        <taxon>Cellvibrionales</taxon>
        <taxon>Cellvibrionaceae</taxon>
        <taxon>Pseudomaricurvus</taxon>
    </lineage>
</organism>
<accession>A0A9E5JT27</accession>
<proteinExistence type="predicted"/>
<keyword evidence="1" id="KW-0812">Transmembrane</keyword>
<keyword evidence="1" id="KW-1133">Transmembrane helix</keyword>
<keyword evidence="3" id="KW-1185">Reference proteome</keyword>
<name>A0A9E5JT27_9GAMM</name>
<protein>
    <submittedName>
        <fullName evidence="2">Prepilin-type N-terminal cleavage/methylation domain-containing protein</fullName>
    </submittedName>
</protein>
<reference evidence="2" key="1">
    <citation type="submission" date="2020-03" db="EMBL/GenBank/DDBJ databases">
        <authorList>
            <person name="Guo F."/>
        </authorList>
    </citation>
    <scope>NUCLEOTIDE SEQUENCE</scope>
    <source>
        <strain evidence="2">JCM 30134</strain>
    </source>
</reference>
<gene>
    <name evidence="2" type="ORF">G8770_05275</name>
</gene>
<dbReference type="RefSeq" id="WP_167183617.1">
    <property type="nucleotide sequence ID" value="NZ_JAAONZ010000003.1"/>
</dbReference>
<dbReference type="Pfam" id="PF16074">
    <property type="entry name" value="PilW"/>
    <property type="match status" value="1"/>
</dbReference>
<dbReference type="NCBIfam" id="TIGR02532">
    <property type="entry name" value="IV_pilin_GFxxxE"/>
    <property type="match status" value="1"/>
</dbReference>
<sequence length="320" mass="34663">MGTEQRGFTLVELLVAMTLGIVLSAGVAVLFLESSTNYSQDDETARMQENGRFAVQLLSHELGMAGFYGRYVNVDELLTTTITDIDQCGDDWAVNVDDHIEHNNDIAATADLYGGCVAQENQTAGSDVLAIKRVADQATLDDGSLQSPATIDDEVVYLRSANQGNELQLVRGASLTVADQTAGSGVDAWEYLTNIYYVRNYSATVGDGIPTLCRVVMQGDGTIGADSSGCLVEGIETIHIEYGDDTDADGVPNQYTDDPAEVDQLVSARVYVMARSVNTVRNYTNDKAYTLGQKTVAAANDRYMRKVYSTTITLRNPFNL</sequence>
<dbReference type="InterPro" id="IPR032092">
    <property type="entry name" value="PilW"/>
</dbReference>
<dbReference type="EMBL" id="JAAONZ010000003">
    <property type="protein sequence ID" value="NHO64951.1"/>
    <property type="molecule type" value="Genomic_DNA"/>
</dbReference>
<keyword evidence="1" id="KW-0472">Membrane</keyword>
<feature type="transmembrane region" description="Helical" evidence="1">
    <location>
        <begin position="7"/>
        <end position="32"/>
    </location>
</feature>
<evidence type="ECO:0000256" key="1">
    <source>
        <dbReference type="SAM" id="Phobius"/>
    </source>
</evidence>
<evidence type="ECO:0000313" key="3">
    <source>
        <dbReference type="Proteomes" id="UP000787472"/>
    </source>
</evidence>
<dbReference type="AlphaFoldDB" id="A0A9E5JT27"/>
<dbReference type="InterPro" id="IPR012902">
    <property type="entry name" value="N_methyl_site"/>
</dbReference>
<comment type="caution">
    <text evidence="2">The sequence shown here is derived from an EMBL/GenBank/DDBJ whole genome shotgun (WGS) entry which is preliminary data.</text>
</comment>